<feature type="region of interest" description="Disordered" evidence="1">
    <location>
        <begin position="343"/>
        <end position="362"/>
    </location>
</feature>
<feature type="transmembrane region" description="Helical" evidence="2">
    <location>
        <begin position="198"/>
        <end position="217"/>
    </location>
</feature>
<accession>A0A7S2JZL5</accession>
<feature type="transmembrane region" description="Helical" evidence="2">
    <location>
        <begin position="12"/>
        <end position="30"/>
    </location>
</feature>
<keyword evidence="2" id="KW-0812">Transmembrane</keyword>
<feature type="transmembrane region" description="Helical" evidence="2">
    <location>
        <begin position="59"/>
        <end position="79"/>
    </location>
</feature>
<dbReference type="AlphaFoldDB" id="A0A7S2JZL5"/>
<organism evidence="3">
    <name type="scientific">Leptocylindrus danicus</name>
    <dbReference type="NCBI Taxonomy" id="163516"/>
    <lineage>
        <taxon>Eukaryota</taxon>
        <taxon>Sar</taxon>
        <taxon>Stramenopiles</taxon>
        <taxon>Ochrophyta</taxon>
        <taxon>Bacillariophyta</taxon>
        <taxon>Coscinodiscophyceae</taxon>
        <taxon>Chaetocerotophycidae</taxon>
        <taxon>Leptocylindrales</taxon>
        <taxon>Leptocylindraceae</taxon>
        <taxon>Leptocylindrus</taxon>
    </lineage>
</organism>
<keyword evidence="2" id="KW-0472">Membrane</keyword>
<reference evidence="3" key="1">
    <citation type="submission" date="2021-01" db="EMBL/GenBank/DDBJ databases">
        <authorList>
            <person name="Corre E."/>
            <person name="Pelletier E."/>
            <person name="Niang G."/>
            <person name="Scheremetjew M."/>
            <person name="Finn R."/>
            <person name="Kale V."/>
            <person name="Holt S."/>
            <person name="Cochrane G."/>
            <person name="Meng A."/>
            <person name="Brown T."/>
            <person name="Cohen L."/>
        </authorList>
    </citation>
    <scope>NUCLEOTIDE SEQUENCE</scope>
    <source>
        <strain evidence="3">B650</strain>
    </source>
</reference>
<evidence type="ECO:0000256" key="1">
    <source>
        <dbReference type="SAM" id="MobiDB-lite"/>
    </source>
</evidence>
<feature type="transmembrane region" description="Helical" evidence="2">
    <location>
        <begin position="145"/>
        <end position="168"/>
    </location>
</feature>
<protein>
    <submittedName>
        <fullName evidence="3">Uncharacterized protein</fullName>
    </submittedName>
</protein>
<feature type="transmembrane region" description="Helical" evidence="2">
    <location>
        <begin position="238"/>
        <end position="258"/>
    </location>
</feature>
<proteinExistence type="predicted"/>
<evidence type="ECO:0000313" key="3">
    <source>
        <dbReference type="EMBL" id="CAD9562124.1"/>
    </source>
</evidence>
<sequence length="384" mass="43396">MGGLLTDPSTVGVYGVSLTGTLFLIATWRLTAHLFGYCTGCGGSGGGDRAEGLTMRRSFHSLLWIAMLFEMLGYAEMLGFRLSEDENKSEKWGYCLLEVLGRCTFEFGAFSVATVLWFFTVKSSRAGQGVGTGTNEEHFQNFGKLYFLPFLVLLVFFALTTHSIFVAVDLVQGDDETLHDWKYNSSEHQRHLVAEGCWWAIHGVMVLTCGWLMYLRLLGLPSYRSLRASQKTPILTRMLVTLFSCAACYEMRAVMIFLARTSLDDDDPDAEDFENGHVWWICAMWVPTLVPSTLLLYAFRRLERRPSWIEGVPESTASAIPGPSPPDEIWKSFKRIIYDSNGEEDYSDDSSFDYTSYRSDDDFDDGIDTLLTPLQDPRHNEIFS</sequence>
<keyword evidence="2" id="KW-1133">Transmembrane helix</keyword>
<feature type="transmembrane region" description="Helical" evidence="2">
    <location>
        <begin position="99"/>
        <end position="119"/>
    </location>
</feature>
<feature type="transmembrane region" description="Helical" evidence="2">
    <location>
        <begin position="278"/>
        <end position="299"/>
    </location>
</feature>
<dbReference type="EMBL" id="HBGY01005541">
    <property type="protein sequence ID" value="CAD9562124.1"/>
    <property type="molecule type" value="Transcribed_RNA"/>
</dbReference>
<gene>
    <name evidence="3" type="ORF">LDAN0321_LOCUS3383</name>
</gene>
<name>A0A7S2JZL5_9STRA</name>
<evidence type="ECO:0000256" key="2">
    <source>
        <dbReference type="SAM" id="Phobius"/>
    </source>
</evidence>